<evidence type="ECO:0000259" key="4">
    <source>
        <dbReference type="PROSITE" id="PS51371"/>
    </source>
</evidence>
<dbReference type="KEGG" id="hale:G3A49_10315"/>
<dbReference type="EMBL" id="CP048738">
    <property type="protein sequence ID" value="QIB78508.1"/>
    <property type="molecule type" value="Genomic_DNA"/>
</dbReference>
<dbReference type="PROSITE" id="PS51371">
    <property type="entry name" value="CBS"/>
    <property type="match status" value="1"/>
</dbReference>
<dbReference type="Pfam" id="PF01381">
    <property type="entry name" value="HTH_3"/>
    <property type="match status" value="1"/>
</dbReference>
<dbReference type="PIRSF" id="PIRSF037253">
    <property type="entry name" value="HTH_CBS_prd"/>
    <property type="match status" value="1"/>
</dbReference>
<organism evidence="5 6">
    <name type="scientific">Haloferax volcanii</name>
    <name type="common">Halobacterium volcanii</name>
    <dbReference type="NCBI Taxonomy" id="2246"/>
    <lineage>
        <taxon>Archaea</taxon>
        <taxon>Methanobacteriati</taxon>
        <taxon>Methanobacteriota</taxon>
        <taxon>Stenosarchaea group</taxon>
        <taxon>Halobacteria</taxon>
        <taxon>Halobacteriales</taxon>
        <taxon>Haloferacaceae</taxon>
        <taxon>Haloferax</taxon>
    </lineage>
</organism>
<dbReference type="InterPro" id="IPR051257">
    <property type="entry name" value="Diverse_CBS-Domain"/>
</dbReference>
<dbReference type="PANTHER" id="PTHR43080:SF4">
    <property type="entry name" value="CRO-LIKE PROTEIN"/>
    <property type="match status" value="1"/>
</dbReference>
<dbReference type="InterPro" id="IPR010982">
    <property type="entry name" value="Lambda_DNA-bd_dom_sf"/>
</dbReference>
<dbReference type="RefSeq" id="WP_163489078.1">
    <property type="nucleotide sequence ID" value="NZ_CP048738.1"/>
</dbReference>
<dbReference type="Proteomes" id="UP000465667">
    <property type="component" value="Chromosome"/>
</dbReference>
<dbReference type="Gene3D" id="1.10.260.40">
    <property type="entry name" value="lambda repressor-like DNA-binding domains"/>
    <property type="match status" value="1"/>
</dbReference>
<dbReference type="PANTHER" id="PTHR43080">
    <property type="entry name" value="CBS DOMAIN-CONTAINING PROTEIN CBSX3, MITOCHONDRIAL"/>
    <property type="match status" value="1"/>
</dbReference>
<feature type="domain" description="HTH cro/C1-type" evidence="3">
    <location>
        <begin position="13"/>
        <end position="43"/>
    </location>
</feature>
<feature type="domain" description="CBS" evidence="4">
    <location>
        <begin position="75"/>
        <end position="134"/>
    </location>
</feature>
<dbReference type="SUPFAM" id="SSF54631">
    <property type="entry name" value="CBS-domain pair"/>
    <property type="match status" value="1"/>
</dbReference>
<dbReference type="InterPro" id="IPR046342">
    <property type="entry name" value="CBS_dom_sf"/>
</dbReference>
<dbReference type="PROSITE" id="PS50943">
    <property type="entry name" value="HTH_CROC1"/>
    <property type="match status" value="1"/>
</dbReference>
<dbReference type="Pfam" id="PF00571">
    <property type="entry name" value="CBS"/>
    <property type="match status" value="2"/>
</dbReference>
<dbReference type="GeneID" id="44083806"/>
<dbReference type="InterPro" id="IPR000644">
    <property type="entry name" value="CBS_dom"/>
</dbReference>
<protein>
    <submittedName>
        <fullName evidence="5">CBS domain-containing protein</fullName>
    </submittedName>
</protein>
<proteinExistence type="predicted"/>
<gene>
    <name evidence="5" type="ORF">G3A49_10315</name>
</gene>
<sequence>MELMDYESLMESLRTKRKQLGLQQRSVAQQAGIAPSTLNRMENHFHDANYRTVYNVWCVIHDAETQDSETAADLMHDSVLYANVTDTHDTVAQTMREKGFSQMPVKDENGVVVGSISERVLAENIDHEAQIADLMEEEFSQVKASTPKSSVRRLLIDGQGALLVIDSGNVIGIITTADLI</sequence>
<evidence type="ECO:0000256" key="2">
    <source>
        <dbReference type="PROSITE-ProRule" id="PRU00703"/>
    </source>
</evidence>
<dbReference type="InterPro" id="IPR017158">
    <property type="entry name" value="Tscrpt-reg_CBS-contain_prd"/>
</dbReference>
<dbReference type="AlphaFoldDB" id="A0A6C0UZT4"/>
<evidence type="ECO:0000256" key="1">
    <source>
        <dbReference type="ARBA" id="ARBA00023122"/>
    </source>
</evidence>
<dbReference type="Gene3D" id="3.10.580.10">
    <property type="entry name" value="CBS-domain"/>
    <property type="match status" value="1"/>
</dbReference>
<reference evidence="5 6" key="1">
    <citation type="submission" date="2020-02" db="EMBL/GenBank/DDBJ databases">
        <title>Whole genome sequence of Haloferax alexandrinus pws1.</title>
        <authorList>
            <person name="Verma D.K."/>
            <person name="Gopal K."/>
            <person name="Prasad E.S."/>
        </authorList>
    </citation>
    <scope>NUCLEOTIDE SEQUENCE [LARGE SCALE GENOMIC DNA]</scope>
    <source>
        <strain evidence="6">wsp1</strain>
    </source>
</reference>
<dbReference type="GO" id="GO:0003677">
    <property type="term" value="F:DNA binding"/>
    <property type="evidence" value="ECO:0007669"/>
    <property type="project" value="InterPro"/>
</dbReference>
<name>A0A6C0UZT4_HALVO</name>
<evidence type="ECO:0000313" key="6">
    <source>
        <dbReference type="Proteomes" id="UP000465667"/>
    </source>
</evidence>
<evidence type="ECO:0000259" key="3">
    <source>
        <dbReference type="PROSITE" id="PS50943"/>
    </source>
</evidence>
<evidence type="ECO:0000313" key="5">
    <source>
        <dbReference type="EMBL" id="QIB78508.1"/>
    </source>
</evidence>
<dbReference type="InterPro" id="IPR001387">
    <property type="entry name" value="Cro/C1-type_HTH"/>
</dbReference>
<keyword evidence="1 2" id="KW-0129">CBS domain</keyword>
<dbReference type="CDD" id="cd00093">
    <property type="entry name" value="HTH_XRE"/>
    <property type="match status" value="1"/>
</dbReference>
<accession>A0A6C0UZT4</accession>
<dbReference type="SUPFAM" id="SSF47413">
    <property type="entry name" value="lambda repressor-like DNA-binding domains"/>
    <property type="match status" value="1"/>
</dbReference>